<evidence type="ECO:0000256" key="2">
    <source>
        <dbReference type="SAM" id="Phobius"/>
    </source>
</evidence>
<protein>
    <recommendedName>
        <fullName evidence="3">LysM domain-containing protein</fullName>
    </recommendedName>
</protein>
<evidence type="ECO:0000313" key="4">
    <source>
        <dbReference type="EMBL" id="SFR47196.1"/>
    </source>
</evidence>
<keyword evidence="2" id="KW-0472">Membrane</keyword>
<proteinExistence type="predicted"/>
<dbReference type="InterPro" id="IPR052196">
    <property type="entry name" value="Bact_Kbp"/>
</dbReference>
<dbReference type="CDD" id="cd00118">
    <property type="entry name" value="LysM"/>
    <property type="match status" value="1"/>
</dbReference>
<evidence type="ECO:0000313" key="5">
    <source>
        <dbReference type="Proteomes" id="UP000199658"/>
    </source>
</evidence>
<accession>A0A1I6GYD9</accession>
<feature type="compositionally biased region" description="Low complexity" evidence="1">
    <location>
        <begin position="213"/>
        <end position="230"/>
    </location>
</feature>
<feature type="compositionally biased region" description="Low complexity" evidence="1">
    <location>
        <begin position="106"/>
        <end position="122"/>
    </location>
</feature>
<dbReference type="PANTHER" id="PTHR34700">
    <property type="entry name" value="POTASSIUM BINDING PROTEIN KBP"/>
    <property type="match status" value="1"/>
</dbReference>
<sequence length="458" mass="47437">MAIWSRLGLSGQAAGAGAAVVVLIIGGIYLVTQRRDPPPPEPSPPSAQEAAAAEIVDAVRSEPEAAQEEIVAEPAAPEPEPEPEAKVEVEAATARQAAPEPEPAEEPATVAEADPPEAATIEPPTPPSFDVVQVAPDGGGVIAGSATPGSDVVFLLDGAEVARGKADGAGKFGVLLDFPASDTPRALSIVTELADGRKVTSEGTILISPVRTASAEPAPEIAPQPETAPEVEVAENTETDGEGPRQSDTPEPPQSAQNDVPDDTPAPQAQQPAPQDTPAVVLADNTGVTVLQPAPQPASPKAQADAPVTANVVIDTISYDAEGEVALAGRGASQGFVRVYLNDKPVKTTRIAENGAWQAPLPDIDAGVYRLRVDEVDESGIVTSRVETPFQREAPEVATATPQTATAVTVQPGFTLWAIARDRFGAGEQYVRVYEANRDLIRDPDLIYPGQVFALPEG</sequence>
<dbReference type="Proteomes" id="UP000199658">
    <property type="component" value="Unassembled WGS sequence"/>
</dbReference>
<dbReference type="AlphaFoldDB" id="A0A1I6GYD9"/>
<reference evidence="5" key="1">
    <citation type="submission" date="2016-10" db="EMBL/GenBank/DDBJ databases">
        <authorList>
            <person name="Varghese N."/>
            <person name="Submissions S."/>
        </authorList>
    </citation>
    <scope>NUCLEOTIDE SEQUENCE [LARGE SCALE GENOMIC DNA]</scope>
    <source>
        <strain evidence="5">DSM 26921</strain>
    </source>
</reference>
<dbReference type="PANTHER" id="PTHR34700:SF4">
    <property type="entry name" value="PHAGE-LIKE ELEMENT PBSX PROTEIN XKDP"/>
    <property type="match status" value="1"/>
</dbReference>
<feature type="compositionally biased region" description="Polar residues" evidence="1">
    <location>
        <begin position="246"/>
        <end position="258"/>
    </location>
</feature>
<gene>
    <name evidence="4" type="ORF">SAMN04488002_2154</name>
</gene>
<keyword evidence="5" id="KW-1185">Reference proteome</keyword>
<dbReference type="EMBL" id="FOYO01000001">
    <property type="protein sequence ID" value="SFR47196.1"/>
    <property type="molecule type" value="Genomic_DNA"/>
</dbReference>
<organism evidence="4 5">
    <name type="scientific">Litoreibacter janthinus</name>
    <dbReference type="NCBI Taxonomy" id="670154"/>
    <lineage>
        <taxon>Bacteria</taxon>
        <taxon>Pseudomonadati</taxon>
        <taxon>Pseudomonadota</taxon>
        <taxon>Alphaproteobacteria</taxon>
        <taxon>Rhodobacterales</taxon>
        <taxon>Roseobacteraceae</taxon>
        <taxon>Litoreibacter</taxon>
    </lineage>
</organism>
<keyword evidence="2" id="KW-1133">Transmembrane helix</keyword>
<evidence type="ECO:0000259" key="3">
    <source>
        <dbReference type="PROSITE" id="PS51782"/>
    </source>
</evidence>
<keyword evidence="2" id="KW-0812">Transmembrane</keyword>
<dbReference type="Gene3D" id="3.10.350.10">
    <property type="entry name" value="LysM domain"/>
    <property type="match status" value="1"/>
</dbReference>
<name>A0A1I6GYD9_9RHOB</name>
<dbReference type="PROSITE" id="PS51782">
    <property type="entry name" value="LYSM"/>
    <property type="match status" value="1"/>
</dbReference>
<feature type="region of interest" description="Disordered" evidence="1">
    <location>
        <begin position="59"/>
        <end position="129"/>
    </location>
</feature>
<evidence type="ECO:0000256" key="1">
    <source>
        <dbReference type="SAM" id="MobiDB-lite"/>
    </source>
</evidence>
<dbReference type="InterPro" id="IPR036779">
    <property type="entry name" value="LysM_dom_sf"/>
</dbReference>
<feature type="compositionally biased region" description="Low complexity" evidence="1">
    <location>
        <begin position="90"/>
        <end position="99"/>
    </location>
</feature>
<feature type="transmembrane region" description="Helical" evidence="2">
    <location>
        <begin position="12"/>
        <end position="31"/>
    </location>
</feature>
<dbReference type="STRING" id="670154.SAMN04488002_2154"/>
<feature type="domain" description="LysM" evidence="3">
    <location>
        <begin position="406"/>
        <end position="455"/>
    </location>
</feature>
<feature type="compositionally biased region" description="Acidic residues" evidence="1">
    <location>
        <begin position="232"/>
        <end position="241"/>
    </location>
</feature>
<dbReference type="InterPro" id="IPR018392">
    <property type="entry name" value="LysM"/>
</dbReference>
<feature type="region of interest" description="Disordered" evidence="1">
    <location>
        <begin position="210"/>
        <end position="277"/>
    </location>
</feature>
<feature type="compositionally biased region" description="Low complexity" evidence="1">
    <location>
        <begin position="263"/>
        <end position="277"/>
    </location>
</feature>